<sequence length="533" mass="58580">MSGGQRKFHGIPIPARKERDEDLLLFRELHKKEKDRIVSLLQPVSEDFEANGNYPLYPMTSAKKGSAYDFLGDSEKSDYNWLKTPPATPLFQSLEMDAIAPHLAVQRELPIALPPSRFAGNSVTTKQSRERSKSPNPKQKDPPRSVSPSRRPSISAAHETEATTKNKPIMASNQKLNKSMISNNTPISRRENAAPTATKPLPNAQQKEGPQSFLASNLTKSMGPSDSKMKTISRGLSPPVRSTILAQNPGFIDEKTRYLRTDRSSSASRGRTQNQSSLLAATINVLRKPESTIPAQTPGYTDEKPRNQRTDRSSSASRVRNQNQSSLLAAKINVLQKPESAIPAQTPGFPDEKPRYLRTDRSSSASRGRNQNQSSLIAANNNVLQKAEPTPSTIRRQSCSPSVTRGRKLETKQESIMSNNVETCTHEIANKGRTRLTGGIGTQLLGSRMVDKFMNARKSSTEERETMSKLRGSINESSGYVRIMMSKSSVDIAQQHMDVKRDPAGAGNSHRAAATSGRYANSRMKTPPGSSSS</sequence>
<protein>
    <submittedName>
        <fullName evidence="1">Uncharacterized protein</fullName>
    </submittedName>
</protein>
<name>A0ACB7ZPC8_9ERIC</name>
<organism evidence="1 2">
    <name type="scientific">Vaccinium darrowii</name>
    <dbReference type="NCBI Taxonomy" id="229202"/>
    <lineage>
        <taxon>Eukaryota</taxon>
        <taxon>Viridiplantae</taxon>
        <taxon>Streptophyta</taxon>
        <taxon>Embryophyta</taxon>
        <taxon>Tracheophyta</taxon>
        <taxon>Spermatophyta</taxon>
        <taxon>Magnoliopsida</taxon>
        <taxon>eudicotyledons</taxon>
        <taxon>Gunneridae</taxon>
        <taxon>Pentapetalae</taxon>
        <taxon>asterids</taxon>
        <taxon>Ericales</taxon>
        <taxon>Ericaceae</taxon>
        <taxon>Vaccinioideae</taxon>
        <taxon>Vaccinieae</taxon>
        <taxon>Vaccinium</taxon>
    </lineage>
</organism>
<gene>
    <name evidence="1" type="ORF">Vadar_033293</name>
</gene>
<proteinExistence type="predicted"/>
<accession>A0ACB7ZPC8</accession>
<evidence type="ECO:0000313" key="1">
    <source>
        <dbReference type="EMBL" id="KAH7867430.1"/>
    </source>
</evidence>
<comment type="caution">
    <text evidence="1">The sequence shown here is derived from an EMBL/GenBank/DDBJ whole genome shotgun (WGS) entry which is preliminary data.</text>
</comment>
<reference evidence="1 2" key="1">
    <citation type="journal article" date="2021" name="Hortic Res">
        <title>High-quality reference genome and annotation aids understanding of berry development for evergreen blueberry (Vaccinium darrowii).</title>
        <authorList>
            <person name="Yu J."/>
            <person name="Hulse-Kemp A.M."/>
            <person name="Babiker E."/>
            <person name="Staton M."/>
        </authorList>
    </citation>
    <scope>NUCLEOTIDE SEQUENCE [LARGE SCALE GENOMIC DNA]</scope>
    <source>
        <strain evidence="2">cv. NJ 8807/NJ 8810</strain>
        <tissue evidence="1">Young leaf</tissue>
    </source>
</reference>
<evidence type="ECO:0000313" key="2">
    <source>
        <dbReference type="Proteomes" id="UP000828048"/>
    </source>
</evidence>
<keyword evidence="2" id="KW-1185">Reference proteome</keyword>
<dbReference type="EMBL" id="CM037159">
    <property type="protein sequence ID" value="KAH7867430.1"/>
    <property type="molecule type" value="Genomic_DNA"/>
</dbReference>
<dbReference type="Proteomes" id="UP000828048">
    <property type="component" value="Chromosome 9"/>
</dbReference>